<feature type="compositionally biased region" description="Pro residues" evidence="1">
    <location>
        <begin position="519"/>
        <end position="528"/>
    </location>
</feature>
<feature type="region of interest" description="Disordered" evidence="1">
    <location>
        <begin position="343"/>
        <end position="430"/>
    </location>
</feature>
<proteinExistence type="predicted"/>
<feature type="compositionally biased region" description="Polar residues" evidence="1">
    <location>
        <begin position="222"/>
        <end position="231"/>
    </location>
</feature>
<evidence type="ECO:0000256" key="1">
    <source>
        <dbReference type="SAM" id="MobiDB-lite"/>
    </source>
</evidence>
<feature type="compositionally biased region" description="Polar residues" evidence="1">
    <location>
        <begin position="556"/>
        <end position="565"/>
    </location>
</feature>
<feature type="compositionally biased region" description="Basic and acidic residues" evidence="1">
    <location>
        <begin position="127"/>
        <end position="140"/>
    </location>
</feature>
<dbReference type="AlphaFoldDB" id="A0A448Z9U5"/>
<feature type="compositionally biased region" description="Basic residues" evidence="1">
    <location>
        <begin position="301"/>
        <end position="313"/>
    </location>
</feature>
<feature type="compositionally biased region" description="Basic and acidic residues" evidence="1">
    <location>
        <begin position="404"/>
        <end position="421"/>
    </location>
</feature>
<feature type="region of interest" description="Disordered" evidence="1">
    <location>
        <begin position="511"/>
        <end position="593"/>
    </location>
</feature>
<dbReference type="OrthoDB" id="10688871at2759"/>
<accession>A0A448Z9U5</accession>
<name>A0A448Z9U5_9STRA</name>
<dbReference type="EMBL" id="CAACVS010000186">
    <property type="protein sequence ID" value="VEU38780.1"/>
    <property type="molecule type" value="Genomic_DNA"/>
</dbReference>
<evidence type="ECO:0000313" key="3">
    <source>
        <dbReference type="Proteomes" id="UP000291116"/>
    </source>
</evidence>
<organism evidence="2 3">
    <name type="scientific">Pseudo-nitzschia multistriata</name>
    <dbReference type="NCBI Taxonomy" id="183589"/>
    <lineage>
        <taxon>Eukaryota</taxon>
        <taxon>Sar</taxon>
        <taxon>Stramenopiles</taxon>
        <taxon>Ochrophyta</taxon>
        <taxon>Bacillariophyta</taxon>
        <taxon>Bacillariophyceae</taxon>
        <taxon>Bacillariophycidae</taxon>
        <taxon>Bacillariales</taxon>
        <taxon>Bacillariaceae</taxon>
        <taxon>Pseudo-nitzschia</taxon>
    </lineage>
</organism>
<feature type="compositionally biased region" description="Basic residues" evidence="1">
    <location>
        <begin position="347"/>
        <end position="356"/>
    </location>
</feature>
<feature type="compositionally biased region" description="Basic residues" evidence="1">
    <location>
        <begin position="185"/>
        <end position="194"/>
    </location>
</feature>
<protein>
    <submittedName>
        <fullName evidence="2">Uncharacterized protein</fullName>
    </submittedName>
</protein>
<feature type="compositionally biased region" description="Basic and acidic residues" evidence="1">
    <location>
        <begin position="204"/>
        <end position="213"/>
    </location>
</feature>
<dbReference type="Proteomes" id="UP000291116">
    <property type="component" value="Unassembled WGS sequence"/>
</dbReference>
<evidence type="ECO:0000313" key="2">
    <source>
        <dbReference type="EMBL" id="VEU38780.1"/>
    </source>
</evidence>
<feature type="region of interest" description="Disordered" evidence="1">
    <location>
        <begin position="117"/>
        <end position="318"/>
    </location>
</feature>
<keyword evidence="3" id="KW-1185">Reference proteome</keyword>
<gene>
    <name evidence="2" type="ORF">PSNMU_V1.4_AUG-EV-PASAV3_0056120</name>
</gene>
<reference evidence="2 3" key="1">
    <citation type="submission" date="2019-01" db="EMBL/GenBank/DDBJ databases">
        <authorList>
            <person name="Ferrante I. M."/>
        </authorList>
    </citation>
    <scope>NUCLEOTIDE SEQUENCE [LARGE SCALE GENOMIC DNA]</scope>
    <source>
        <strain evidence="2 3">B856</strain>
    </source>
</reference>
<sequence length="641" mass="70386">MFLPPEEEPVSVLKALSAKSETPVANSANNTSKGIEQAQNSTAETNTIAKGHQVIGPVSRRSLFKKNLYKDYSEKSFRSLNLARTSTSGTEVECENLRTRNIVNRALAVMTKSLEDRDCLPQSQGEVKVDTESDTSKEFESSDNSLSPSISENDNESNSDEEGSIRDPKSIGDGGTLTAQTSFRKIAKKRRKARGQSSFHHTKSSKEYLRKAQEAYQKLKISEQSADASTNTEKESNDVDYGYGDAVESQPKAAVNYGYGDPSKSESGEAVDFGYGDPTKSQVQEPVDYGYEDPEAGQPHLPRRGRRARRRNSVTKFSVQAASVVAAKAAAERILQLKPSLTSLTRGRSKTPTKLRRQLDHQVEPANAQQPQKECRVRRALPQRSSRNALDVFGDSYATKYSSKHQEVKEPKESQHKESPTLRRSIQITENPHLKLTSNYFSPDPKPRSLFCKNSGISKNLSLRFKAPLRTDSWLSHDTNTDDDDADSLASDMESLCTFRNNSFRLDASHSFNRNADLPPVPPPPPQASPLTQASPSLTPAPGNKSRLTSLDHLANFSTGRSGSAESKRRNSLVVTWSDGSGKGASKDNVHNTTRERLIGDGNKIPILPFAGTTTTSNNTSISKSCMPAPVIRTPSFKGSQ</sequence>
<feature type="compositionally biased region" description="Acidic residues" evidence="1">
    <location>
        <begin position="153"/>
        <end position="162"/>
    </location>
</feature>